<dbReference type="Gene3D" id="3.10.129.10">
    <property type="entry name" value="Hotdog Thioesterase"/>
    <property type="match status" value="1"/>
</dbReference>
<dbReference type="InterPro" id="IPR024091">
    <property type="entry name" value="LnmK-like_bifun_acyl/decarbox"/>
</dbReference>
<evidence type="ECO:0000313" key="2">
    <source>
        <dbReference type="Proteomes" id="UP001317629"/>
    </source>
</evidence>
<protein>
    <recommendedName>
        <fullName evidence="3">DNA gyrase</fullName>
    </recommendedName>
</protein>
<sequence length="308" mass="34072">MSAFHPALSAADTRRGIEIVAGQQCRWGRAETDTYLLGMPQLGLNGLSETWLLKELGHRHWMMLARLAGQDAPRFTDERGAPVYAAFCALSIYDARLEAARENDHLVISSKLRRLSRTQMLSRHELNLPDGDIGVVEMVSTFVRRGAEGGNHSVSRFAAPGLPPVSPGPENHWLAARAAALRAGRADAHMGFSIHQDQPRTVASFDPCPSQDFNGAGLLYFSSFVSFADRTEWSFAREKSLGATTVRRDVFFSGNIDPGETLAVSLVELRDYTETFAHHCQILREQDGAPLARIFTVRRAPTKPEQSR</sequence>
<organism evidence="1 2">
    <name type="scientific">Methylocystis iwaonis</name>
    <dbReference type="NCBI Taxonomy" id="2885079"/>
    <lineage>
        <taxon>Bacteria</taxon>
        <taxon>Pseudomonadati</taxon>
        <taxon>Pseudomonadota</taxon>
        <taxon>Alphaproteobacteria</taxon>
        <taxon>Hyphomicrobiales</taxon>
        <taxon>Methylocystaceae</taxon>
        <taxon>Methylocystis</taxon>
    </lineage>
</organism>
<gene>
    <name evidence="1" type="ORF">SS37A_37430</name>
</gene>
<keyword evidence="1" id="KW-0614">Plasmid</keyword>
<keyword evidence="2" id="KW-1185">Reference proteome</keyword>
<dbReference type="NCBIfam" id="TIGR04099">
    <property type="entry name" value="biosn_Pnap_2097"/>
    <property type="match status" value="1"/>
</dbReference>
<proteinExistence type="predicted"/>
<name>A0ABM8EDV1_9HYPH</name>
<evidence type="ECO:0000313" key="1">
    <source>
        <dbReference type="EMBL" id="BDV36213.1"/>
    </source>
</evidence>
<geneLocation type="plasmid" evidence="1 2">
    <name>pSS37A-Re-1</name>
</geneLocation>
<dbReference type="Proteomes" id="UP001317629">
    <property type="component" value="Plasmid pSS37A-Re-1"/>
</dbReference>
<reference evidence="1 2" key="1">
    <citation type="journal article" date="2023" name="Int. J. Syst. Evol. Microbiol.">
        <title>Methylocystis iwaonis sp. nov., a type II methane-oxidizing bacterium from surface soil of a rice paddy field in Japan, and emended description of the genus Methylocystis (ex Whittenbury et al. 1970) Bowman et al. 1993.</title>
        <authorList>
            <person name="Kaise H."/>
            <person name="Sawadogo J.B."/>
            <person name="Alam M.S."/>
            <person name="Ueno C."/>
            <person name="Dianou D."/>
            <person name="Shinjo R."/>
            <person name="Asakawa S."/>
        </authorList>
    </citation>
    <scope>NUCLEOTIDE SEQUENCE [LARGE SCALE GENOMIC DNA]</scope>
    <source>
        <strain evidence="1 2">SS37A-Re</strain>
    </source>
</reference>
<dbReference type="RefSeq" id="WP_281932160.1">
    <property type="nucleotide sequence ID" value="NZ_AP027143.1"/>
</dbReference>
<accession>A0ABM8EDV1</accession>
<dbReference type="NCBIfam" id="TIGR04098">
    <property type="entry name" value="LnmK_bifunc"/>
    <property type="match status" value="1"/>
</dbReference>
<evidence type="ECO:0008006" key="3">
    <source>
        <dbReference type="Google" id="ProtNLM"/>
    </source>
</evidence>
<dbReference type="EMBL" id="AP027143">
    <property type="protein sequence ID" value="BDV36213.1"/>
    <property type="molecule type" value="Genomic_DNA"/>
</dbReference>